<name>A0AAP0GE74_9ASPA</name>
<gene>
    <name evidence="2" type="ORF">KSP39_PZI002057</name>
</gene>
<comment type="caution">
    <text evidence="2">The sequence shown here is derived from an EMBL/GenBank/DDBJ whole genome shotgun (WGS) entry which is preliminary data.</text>
</comment>
<evidence type="ECO:0000259" key="1">
    <source>
        <dbReference type="Pfam" id="PF10551"/>
    </source>
</evidence>
<accession>A0AAP0GE74</accession>
<evidence type="ECO:0000313" key="2">
    <source>
        <dbReference type="EMBL" id="KAK8954292.1"/>
    </source>
</evidence>
<sequence>MLGCFKIGFLFGCRPVIDLDGTHLKTSNGGVLLCAVGIDGNKGMYHVAYAIVLKENRKSWEWFIGLLILYLKIENSYTWIVLSDKQKGLLRAVEELLPNSEHRFCVRHMYSNFKQIHKGVQLKSLFWKAASATRLVDFNSEMEKCKALNIEAFNWVRARHPRNWARSHFSTWPKCDMLLNKFA</sequence>
<dbReference type="AlphaFoldDB" id="A0AAP0GE74"/>
<keyword evidence="3" id="KW-1185">Reference proteome</keyword>
<evidence type="ECO:0000313" key="3">
    <source>
        <dbReference type="Proteomes" id="UP001418222"/>
    </source>
</evidence>
<dbReference type="PANTHER" id="PTHR31973">
    <property type="entry name" value="POLYPROTEIN, PUTATIVE-RELATED"/>
    <property type="match status" value="1"/>
</dbReference>
<dbReference type="InterPro" id="IPR018289">
    <property type="entry name" value="MULE_transposase_dom"/>
</dbReference>
<dbReference type="EMBL" id="JBBWWQ010000002">
    <property type="protein sequence ID" value="KAK8954292.1"/>
    <property type="molecule type" value="Genomic_DNA"/>
</dbReference>
<dbReference type="PANTHER" id="PTHR31973:SF199">
    <property type="entry name" value="SWIM-TYPE DOMAIN-CONTAINING PROTEIN"/>
    <property type="match status" value="1"/>
</dbReference>
<feature type="domain" description="MULE transposase" evidence="1">
    <location>
        <begin position="16"/>
        <end position="112"/>
    </location>
</feature>
<proteinExistence type="predicted"/>
<dbReference type="Pfam" id="PF10551">
    <property type="entry name" value="MULE"/>
    <property type="match status" value="1"/>
</dbReference>
<organism evidence="2 3">
    <name type="scientific">Platanthera zijinensis</name>
    <dbReference type="NCBI Taxonomy" id="2320716"/>
    <lineage>
        <taxon>Eukaryota</taxon>
        <taxon>Viridiplantae</taxon>
        <taxon>Streptophyta</taxon>
        <taxon>Embryophyta</taxon>
        <taxon>Tracheophyta</taxon>
        <taxon>Spermatophyta</taxon>
        <taxon>Magnoliopsida</taxon>
        <taxon>Liliopsida</taxon>
        <taxon>Asparagales</taxon>
        <taxon>Orchidaceae</taxon>
        <taxon>Orchidoideae</taxon>
        <taxon>Orchideae</taxon>
        <taxon>Orchidinae</taxon>
        <taxon>Platanthera</taxon>
    </lineage>
</organism>
<dbReference type="Proteomes" id="UP001418222">
    <property type="component" value="Unassembled WGS sequence"/>
</dbReference>
<protein>
    <recommendedName>
        <fullName evidence="1">MULE transposase domain-containing protein</fullName>
    </recommendedName>
</protein>
<reference evidence="2 3" key="1">
    <citation type="journal article" date="2022" name="Nat. Plants">
        <title>Genomes of leafy and leafless Platanthera orchids illuminate the evolution of mycoheterotrophy.</title>
        <authorList>
            <person name="Li M.H."/>
            <person name="Liu K.W."/>
            <person name="Li Z."/>
            <person name="Lu H.C."/>
            <person name="Ye Q.L."/>
            <person name="Zhang D."/>
            <person name="Wang J.Y."/>
            <person name="Li Y.F."/>
            <person name="Zhong Z.M."/>
            <person name="Liu X."/>
            <person name="Yu X."/>
            <person name="Liu D.K."/>
            <person name="Tu X.D."/>
            <person name="Liu B."/>
            <person name="Hao Y."/>
            <person name="Liao X.Y."/>
            <person name="Jiang Y.T."/>
            <person name="Sun W.H."/>
            <person name="Chen J."/>
            <person name="Chen Y.Q."/>
            <person name="Ai Y."/>
            <person name="Zhai J.W."/>
            <person name="Wu S.S."/>
            <person name="Zhou Z."/>
            <person name="Hsiao Y.Y."/>
            <person name="Wu W.L."/>
            <person name="Chen Y.Y."/>
            <person name="Lin Y.F."/>
            <person name="Hsu J.L."/>
            <person name="Li C.Y."/>
            <person name="Wang Z.W."/>
            <person name="Zhao X."/>
            <person name="Zhong W.Y."/>
            <person name="Ma X.K."/>
            <person name="Ma L."/>
            <person name="Huang J."/>
            <person name="Chen G.Z."/>
            <person name="Huang M.Z."/>
            <person name="Huang L."/>
            <person name="Peng D.H."/>
            <person name="Luo Y.B."/>
            <person name="Zou S.Q."/>
            <person name="Chen S.P."/>
            <person name="Lan S."/>
            <person name="Tsai W.C."/>
            <person name="Van de Peer Y."/>
            <person name="Liu Z.J."/>
        </authorList>
    </citation>
    <scope>NUCLEOTIDE SEQUENCE [LARGE SCALE GENOMIC DNA]</scope>
    <source>
        <strain evidence="2">Lor287</strain>
    </source>
</reference>